<reference evidence="9" key="1">
    <citation type="thesis" date="2020" institute="ProQuest LLC" country="789 East Eisenhower Parkway, Ann Arbor, MI, USA">
        <title>Comparative Genomics and Chromosome Evolution.</title>
        <authorList>
            <person name="Mudd A.B."/>
        </authorList>
    </citation>
    <scope>NUCLEOTIDE SEQUENCE</scope>
    <source>
        <strain evidence="9">Female2</strain>
        <tissue evidence="9">Blood</tissue>
    </source>
</reference>
<evidence type="ECO:0000256" key="1">
    <source>
        <dbReference type="ARBA" id="ARBA00004245"/>
    </source>
</evidence>
<dbReference type="GO" id="GO:0021987">
    <property type="term" value="P:cerebral cortex development"/>
    <property type="evidence" value="ECO:0007669"/>
    <property type="project" value="TreeGrafter"/>
</dbReference>
<dbReference type="OrthoDB" id="10255048at2759"/>
<dbReference type="GO" id="GO:0007097">
    <property type="term" value="P:nuclear migration"/>
    <property type="evidence" value="ECO:0007669"/>
    <property type="project" value="TreeGrafter"/>
</dbReference>
<evidence type="ECO:0000256" key="7">
    <source>
        <dbReference type="SAM" id="Coils"/>
    </source>
</evidence>
<feature type="domain" description="Transforming acidic coiled-coil-containing protein C-terminal" evidence="8">
    <location>
        <begin position="29"/>
        <end position="229"/>
    </location>
</feature>
<dbReference type="GO" id="GO:0007052">
    <property type="term" value="P:mitotic spindle organization"/>
    <property type="evidence" value="ECO:0007669"/>
    <property type="project" value="InterPro"/>
</dbReference>
<dbReference type="Proteomes" id="UP000812440">
    <property type="component" value="Chromosome 1"/>
</dbReference>
<dbReference type="AlphaFoldDB" id="A0A8T2KDA7"/>
<dbReference type="Pfam" id="PF05010">
    <property type="entry name" value="TACC_C"/>
    <property type="match status" value="1"/>
</dbReference>
<evidence type="ECO:0000313" key="10">
    <source>
        <dbReference type="Proteomes" id="UP000812440"/>
    </source>
</evidence>
<evidence type="ECO:0000256" key="3">
    <source>
        <dbReference type="ARBA" id="ARBA00022490"/>
    </source>
</evidence>
<dbReference type="EMBL" id="JAACNH010000001">
    <property type="protein sequence ID" value="KAG8453387.1"/>
    <property type="molecule type" value="Genomic_DNA"/>
</dbReference>
<proteinExistence type="inferred from homology"/>
<dbReference type="InterPro" id="IPR039915">
    <property type="entry name" value="TACC"/>
</dbReference>
<keyword evidence="6" id="KW-0206">Cytoskeleton</keyword>
<name>A0A8T2KDA7_9PIPI</name>
<organism evidence="9 10">
    <name type="scientific">Hymenochirus boettgeri</name>
    <name type="common">Congo dwarf clawed frog</name>
    <dbReference type="NCBI Taxonomy" id="247094"/>
    <lineage>
        <taxon>Eukaryota</taxon>
        <taxon>Metazoa</taxon>
        <taxon>Chordata</taxon>
        <taxon>Craniata</taxon>
        <taxon>Vertebrata</taxon>
        <taxon>Euteleostomi</taxon>
        <taxon>Amphibia</taxon>
        <taxon>Batrachia</taxon>
        <taxon>Anura</taxon>
        <taxon>Pipoidea</taxon>
        <taxon>Pipidae</taxon>
        <taxon>Pipinae</taxon>
        <taxon>Hymenochirus</taxon>
    </lineage>
</organism>
<evidence type="ECO:0000256" key="6">
    <source>
        <dbReference type="ARBA" id="ARBA00023212"/>
    </source>
</evidence>
<comment type="subcellular location">
    <subcellularLocation>
        <location evidence="1">Cytoplasm</location>
        <location evidence="1">Cytoskeleton</location>
    </subcellularLocation>
</comment>
<comment type="similarity">
    <text evidence="2">Belongs to the TACC family.</text>
</comment>
<dbReference type="InterPro" id="IPR007707">
    <property type="entry name" value="TACC_C"/>
</dbReference>
<evidence type="ECO:0000256" key="4">
    <source>
        <dbReference type="ARBA" id="ARBA00022553"/>
    </source>
</evidence>
<dbReference type="GO" id="GO:0005737">
    <property type="term" value="C:cytoplasm"/>
    <property type="evidence" value="ECO:0007669"/>
    <property type="project" value="TreeGrafter"/>
</dbReference>
<sequence>MSGTSSSLSAPDHFLLTSDIVPIVEMLKYSQKDMDEAIEAVRLEVQEEKLERLEWKKKHDKLYQEYVEMGKIIAEFEGTITQMLEDSQRQKEISKLELNKMLQEKQQVQMDLNSMEKSFSEMFKRFEKQKDVLEGYRKNEEALKKCVEDYLVRIKKEEQRYQALKAHAEEKLNRANEEIANVRSKAKAESTALQATLRKEQMKNQSLERTLEQKAKENDELTKICDDLILKMEKI</sequence>
<keyword evidence="5 7" id="KW-0175">Coiled coil</keyword>
<evidence type="ECO:0000313" key="9">
    <source>
        <dbReference type="EMBL" id="KAG8453387.1"/>
    </source>
</evidence>
<keyword evidence="10" id="KW-1185">Reference proteome</keyword>
<dbReference type="PANTHER" id="PTHR13924">
    <property type="entry name" value="TRANSFORMING ACIDIC COILED-COIL CONTAINING PROTEIN 1/2"/>
    <property type="match status" value="1"/>
</dbReference>
<keyword evidence="3" id="KW-0963">Cytoplasm</keyword>
<accession>A0A8T2KDA7</accession>
<dbReference type="FunFam" id="1.20.5.1700:FF:000001">
    <property type="entry name" value="Transforming acidic coiled-coil-containing protein 1 isoform 2"/>
    <property type="match status" value="1"/>
</dbReference>
<keyword evidence="4" id="KW-0597">Phosphoprotein</keyword>
<comment type="caution">
    <text evidence="9">The sequence shown here is derived from an EMBL/GenBank/DDBJ whole genome shotgun (WGS) entry which is preliminary data.</text>
</comment>
<dbReference type="Gene3D" id="1.20.5.1700">
    <property type="match status" value="1"/>
</dbReference>
<feature type="coiled-coil region" evidence="7">
    <location>
        <begin position="147"/>
        <end position="231"/>
    </location>
</feature>
<dbReference type="GO" id="GO:0005856">
    <property type="term" value="C:cytoskeleton"/>
    <property type="evidence" value="ECO:0007669"/>
    <property type="project" value="UniProtKB-SubCell"/>
</dbReference>
<evidence type="ECO:0000259" key="8">
    <source>
        <dbReference type="Pfam" id="PF05010"/>
    </source>
</evidence>
<dbReference type="PANTHER" id="PTHR13924:SF4">
    <property type="entry name" value="TRANSFORMING ACIDIC COILED-COIL-CONTAINING PROTEIN 3"/>
    <property type="match status" value="1"/>
</dbReference>
<gene>
    <name evidence="9" type="ORF">GDO86_000135</name>
</gene>
<protein>
    <recommendedName>
        <fullName evidence="8">Transforming acidic coiled-coil-containing protein C-terminal domain-containing protein</fullName>
    </recommendedName>
</protein>
<evidence type="ECO:0000256" key="5">
    <source>
        <dbReference type="ARBA" id="ARBA00023054"/>
    </source>
</evidence>
<evidence type="ECO:0000256" key="2">
    <source>
        <dbReference type="ARBA" id="ARBA00009423"/>
    </source>
</evidence>
<feature type="coiled-coil region" evidence="7">
    <location>
        <begin position="84"/>
        <end position="118"/>
    </location>
</feature>